<evidence type="ECO:0000313" key="1">
    <source>
        <dbReference type="EMBL" id="CDW17607.1"/>
    </source>
</evidence>
<organism evidence="1">
    <name type="scientific">Lepeophtheirus salmonis</name>
    <name type="common">Salmon louse</name>
    <name type="synonym">Caligus salmonis</name>
    <dbReference type="NCBI Taxonomy" id="72036"/>
    <lineage>
        <taxon>Eukaryota</taxon>
        <taxon>Metazoa</taxon>
        <taxon>Ecdysozoa</taxon>
        <taxon>Arthropoda</taxon>
        <taxon>Crustacea</taxon>
        <taxon>Multicrustacea</taxon>
        <taxon>Hexanauplia</taxon>
        <taxon>Copepoda</taxon>
        <taxon>Siphonostomatoida</taxon>
        <taxon>Caligidae</taxon>
        <taxon>Lepeophtheirus</taxon>
    </lineage>
</organism>
<dbReference type="EMBL" id="HACA01000246">
    <property type="protein sequence ID" value="CDW17607.1"/>
    <property type="molecule type" value="Transcribed_RNA"/>
</dbReference>
<sequence length="63" mass="7029">MLVSIAVNRSWIRLTIFSFISQNTSLIGMLESMILGEYTVVLSPSDFLIVTSTSITRLLKFSS</sequence>
<name>A0A0K2SW50_LEPSM</name>
<accession>A0A0K2SW50</accession>
<reference evidence="1" key="1">
    <citation type="submission" date="2014-05" db="EMBL/GenBank/DDBJ databases">
        <authorList>
            <person name="Chronopoulou M."/>
        </authorList>
    </citation>
    <scope>NUCLEOTIDE SEQUENCE</scope>
    <source>
        <tissue evidence="1">Whole organism</tissue>
    </source>
</reference>
<proteinExistence type="predicted"/>
<dbReference type="AlphaFoldDB" id="A0A0K2SW50"/>
<protein>
    <submittedName>
        <fullName evidence="1">Uncharacterized protein</fullName>
    </submittedName>
</protein>